<reference evidence="1 2" key="1">
    <citation type="submission" date="2018-08" db="EMBL/GenBank/DDBJ databases">
        <title>Genome Sequence of Clavibacter michiganensis Subspecies type strains, and the Atypical Peach-Colored Strains Isolated from Tomato.</title>
        <authorList>
            <person name="Osdaghi E."/>
            <person name="Portier P."/>
            <person name="Briand M."/>
            <person name="Jacques M.-A."/>
        </authorList>
    </citation>
    <scope>NUCLEOTIDE SEQUENCE [LARGE SCALE GENOMIC DNA]</scope>
    <source>
        <strain evidence="1 2">CFBP 7493</strain>
    </source>
</reference>
<dbReference type="EMBL" id="QWEC01000200">
    <property type="protein sequence ID" value="RII96348.1"/>
    <property type="molecule type" value="Genomic_DNA"/>
</dbReference>
<sequence>MVRWIRISVVGLVVVALVGSALVVLGWTIDERHFARPDAGFDRLTTRMDALAGVDVRHAERWVEAPTFSDPSSWIELEVDAAHLPEALAAVCAAEHPDAVALTLLVDAGASTTVTVHDEVPEAGDASGPRCFDPGFDVVGLADAAGRLVPGIDLQPTLWEDGRFALASLEYDLGDITDMLPLVAHADELRDAAGLAPGQPVQIDSMTVGVTVWPDEHERWPALLDELVTEHGVTSVYADDGSTQTDGVAKVQVSAPEEAHAAVEARIRASALAIAEYPVRFLPLDGSEISDE</sequence>
<proteinExistence type="predicted"/>
<organism evidence="1 2">
    <name type="scientific">Clavibacter michiganensis</name>
    <dbReference type="NCBI Taxonomy" id="28447"/>
    <lineage>
        <taxon>Bacteria</taxon>
        <taxon>Bacillati</taxon>
        <taxon>Actinomycetota</taxon>
        <taxon>Actinomycetes</taxon>
        <taxon>Micrococcales</taxon>
        <taxon>Microbacteriaceae</taxon>
        <taxon>Clavibacter</taxon>
    </lineage>
</organism>
<dbReference type="RefSeq" id="WP_043585595.1">
    <property type="nucleotide sequence ID" value="NZ_QWEC01000200.1"/>
</dbReference>
<evidence type="ECO:0000313" key="1">
    <source>
        <dbReference type="EMBL" id="RII96348.1"/>
    </source>
</evidence>
<evidence type="ECO:0000313" key="2">
    <source>
        <dbReference type="Proteomes" id="UP000266298"/>
    </source>
</evidence>
<dbReference type="Proteomes" id="UP000266298">
    <property type="component" value="Unassembled WGS sequence"/>
</dbReference>
<protein>
    <submittedName>
        <fullName evidence="1">Uncharacterized protein</fullName>
    </submittedName>
</protein>
<name>A0A399NRB4_9MICO</name>
<dbReference type="AlphaFoldDB" id="A0A399NRB4"/>
<comment type="caution">
    <text evidence="1">The sequence shown here is derived from an EMBL/GenBank/DDBJ whole genome shotgun (WGS) entry which is preliminary data.</text>
</comment>
<accession>A0A399NRB4</accession>
<gene>
    <name evidence="1" type="ORF">DZF96_11760</name>
</gene>